<feature type="domain" description="SpoVT-AbrB" evidence="2">
    <location>
        <begin position="3"/>
        <end position="48"/>
    </location>
</feature>
<dbReference type="PROSITE" id="PS51740">
    <property type="entry name" value="SPOVT_ABRB"/>
    <property type="match status" value="1"/>
</dbReference>
<accession>A0A1F6CJ18</accession>
<dbReference type="Gene3D" id="2.10.260.10">
    <property type="match status" value="1"/>
</dbReference>
<keyword evidence="1" id="KW-0238">DNA-binding</keyword>
<dbReference type="InterPro" id="IPR037914">
    <property type="entry name" value="SpoVT-AbrB_sf"/>
</dbReference>
<organism evidence="3 4">
    <name type="scientific">Candidatus Kaiserbacteria bacterium RIFCSPHIGHO2_01_FULL_54_36b</name>
    <dbReference type="NCBI Taxonomy" id="1798483"/>
    <lineage>
        <taxon>Bacteria</taxon>
        <taxon>Candidatus Kaiseribacteriota</taxon>
    </lineage>
</organism>
<comment type="caution">
    <text evidence="3">The sequence shown here is derived from an EMBL/GenBank/DDBJ whole genome shotgun (WGS) entry which is preliminary data.</text>
</comment>
<dbReference type="Proteomes" id="UP000176445">
    <property type="component" value="Unassembled WGS sequence"/>
</dbReference>
<dbReference type="SMART" id="SM00966">
    <property type="entry name" value="SpoVT_AbrB"/>
    <property type="match status" value="1"/>
</dbReference>
<evidence type="ECO:0000313" key="4">
    <source>
        <dbReference type="Proteomes" id="UP000176445"/>
    </source>
</evidence>
<name>A0A1F6CJ18_9BACT</name>
<evidence type="ECO:0000256" key="1">
    <source>
        <dbReference type="PROSITE-ProRule" id="PRU01076"/>
    </source>
</evidence>
<dbReference type="AlphaFoldDB" id="A0A1F6CJ18"/>
<dbReference type="SUPFAM" id="SSF89447">
    <property type="entry name" value="AbrB/MazE/MraZ-like"/>
    <property type="match status" value="1"/>
</dbReference>
<dbReference type="InterPro" id="IPR007159">
    <property type="entry name" value="SpoVT-AbrB_dom"/>
</dbReference>
<dbReference type="EMBL" id="MFKW01000078">
    <property type="protein sequence ID" value="OGG49236.1"/>
    <property type="molecule type" value="Genomic_DNA"/>
</dbReference>
<evidence type="ECO:0000259" key="2">
    <source>
        <dbReference type="PROSITE" id="PS51740"/>
    </source>
</evidence>
<dbReference type="GO" id="GO:0003677">
    <property type="term" value="F:DNA binding"/>
    <property type="evidence" value="ECO:0007669"/>
    <property type="project" value="UniProtKB-UniRule"/>
</dbReference>
<protein>
    <recommendedName>
        <fullName evidence="2">SpoVT-AbrB domain-containing protein</fullName>
    </recommendedName>
</protein>
<gene>
    <name evidence="3" type="ORF">A2704_03740</name>
</gene>
<sequence>MAQKVIQIGSSAGITLSPDMLETIGVKVGDTVNVSASNNEVIVRPVRHTKPTIDPEILSWTNKFIDKNRELLERLADK</sequence>
<proteinExistence type="predicted"/>
<evidence type="ECO:0000313" key="3">
    <source>
        <dbReference type="EMBL" id="OGG49236.1"/>
    </source>
</evidence>
<reference evidence="3 4" key="1">
    <citation type="journal article" date="2016" name="Nat. Commun.">
        <title>Thousands of microbial genomes shed light on interconnected biogeochemical processes in an aquifer system.</title>
        <authorList>
            <person name="Anantharaman K."/>
            <person name="Brown C.T."/>
            <person name="Hug L.A."/>
            <person name="Sharon I."/>
            <person name="Castelle C.J."/>
            <person name="Probst A.J."/>
            <person name="Thomas B.C."/>
            <person name="Singh A."/>
            <person name="Wilkins M.J."/>
            <person name="Karaoz U."/>
            <person name="Brodie E.L."/>
            <person name="Williams K.H."/>
            <person name="Hubbard S.S."/>
            <person name="Banfield J.F."/>
        </authorList>
    </citation>
    <scope>NUCLEOTIDE SEQUENCE [LARGE SCALE GENOMIC DNA]</scope>
</reference>